<evidence type="ECO:0000313" key="1">
    <source>
        <dbReference type="EMBL" id="RHY90988.1"/>
    </source>
</evidence>
<organism evidence="1 2">
    <name type="scientific">Aphanomyces astaci</name>
    <name type="common">Crayfish plague agent</name>
    <dbReference type="NCBI Taxonomy" id="112090"/>
    <lineage>
        <taxon>Eukaryota</taxon>
        <taxon>Sar</taxon>
        <taxon>Stramenopiles</taxon>
        <taxon>Oomycota</taxon>
        <taxon>Saprolegniomycetes</taxon>
        <taxon>Saprolegniales</taxon>
        <taxon>Verrucalvaceae</taxon>
        <taxon>Aphanomyces</taxon>
    </lineage>
</organism>
<feature type="non-terminal residue" evidence="1">
    <location>
        <position position="99"/>
    </location>
</feature>
<evidence type="ECO:0000313" key="2">
    <source>
        <dbReference type="Proteomes" id="UP000266196"/>
    </source>
</evidence>
<gene>
    <name evidence="1" type="ORF">DYB31_009625</name>
</gene>
<dbReference type="EMBL" id="QUTE01018010">
    <property type="protein sequence ID" value="RHY90988.1"/>
    <property type="molecule type" value="Genomic_DNA"/>
</dbReference>
<reference evidence="1 2" key="1">
    <citation type="submission" date="2018-08" db="EMBL/GenBank/DDBJ databases">
        <title>Aphanomyces genome sequencing and annotation.</title>
        <authorList>
            <person name="Minardi D."/>
            <person name="Oidtmann B."/>
            <person name="Van Der Giezen M."/>
            <person name="Studholme D.J."/>
        </authorList>
    </citation>
    <scope>NUCLEOTIDE SEQUENCE [LARGE SCALE GENOMIC DNA]</scope>
    <source>
        <strain evidence="1 2">197901</strain>
    </source>
</reference>
<comment type="caution">
    <text evidence="1">The sequence shown here is derived from an EMBL/GenBank/DDBJ whole genome shotgun (WGS) entry which is preliminary data.</text>
</comment>
<protein>
    <submittedName>
        <fullName evidence="1">Uncharacterized protein</fullName>
    </submittedName>
</protein>
<sequence length="99" mass="11159">MVAAALPPLTGLNDNAITPQEAYVALRDAMRDASHSDVALRVHFTSNFMTLSDNGVHNLFQVLEYYLVDDTHMTMPEFLASRSELYGPVNRNKCEEVWN</sequence>
<name>A0A397EHP6_APHAT</name>
<dbReference type="Proteomes" id="UP000266196">
    <property type="component" value="Unassembled WGS sequence"/>
</dbReference>
<proteinExistence type="predicted"/>
<dbReference type="AlphaFoldDB" id="A0A397EHP6"/>
<accession>A0A397EHP6</accession>